<keyword evidence="13" id="KW-1133">Transmembrane helix</keyword>
<evidence type="ECO:0000256" key="15">
    <source>
        <dbReference type="ARBA" id="ARBA00023136"/>
    </source>
</evidence>
<keyword evidence="9" id="KW-0378">Hydrolase</keyword>
<keyword evidence="6" id="KW-0812">Transmembrane</keyword>
<keyword evidence="15" id="KW-0472">Membrane</keyword>
<evidence type="ECO:0000256" key="11">
    <source>
        <dbReference type="ARBA" id="ARBA00022842"/>
    </source>
</evidence>
<keyword evidence="14" id="KW-0342">GTP-binding</keyword>
<reference evidence="18 19" key="1">
    <citation type="submission" date="2024-04" db="EMBL/GenBank/DDBJ databases">
        <title>Tritrichomonas musculus Genome.</title>
        <authorList>
            <person name="Alves-Ferreira E."/>
            <person name="Grigg M."/>
            <person name="Lorenzi H."/>
            <person name="Galac M."/>
        </authorList>
    </citation>
    <scope>NUCLEOTIDE SEQUENCE [LARGE SCALE GENOMIC DNA]</scope>
    <source>
        <strain evidence="18 19">EAF2021</strain>
    </source>
</reference>
<evidence type="ECO:0000256" key="4">
    <source>
        <dbReference type="ARBA" id="ARBA00022528"/>
    </source>
</evidence>
<keyword evidence="19" id="KW-1185">Reference proteome</keyword>
<keyword evidence="3" id="KW-0813">Transport</keyword>
<dbReference type="InterPro" id="IPR045058">
    <property type="entry name" value="GIMA/IAN/Toc"/>
</dbReference>
<feature type="domain" description="AIG1-type G" evidence="17">
    <location>
        <begin position="7"/>
        <end position="144"/>
    </location>
</feature>
<keyword evidence="8" id="KW-0547">Nucleotide-binding</keyword>
<evidence type="ECO:0000256" key="12">
    <source>
        <dbReference type="ARBA" id="ARBA00022927"/>
    </source>
</evidence>
<dbReference type="SUPFAM" id="SSF52540">
    <property type="entry name" value="P-loop containing nucleoside triphosphate hydrolases"/>
    <property type="match status" value="1"/>
</dbReference>
<dbReference type="InterPro" id="IPR006703">
    <property type="entry name" value="G_AIG1"/>
</dbReference>
<proteinExistence type="predicted"/>
<evidence type="ECO:0000313" key="18">
    <source>
        <dbReference type="EMBL" id="KAK8865457.1"/>
    </source>
</evidence>
<keyword evidence="10" id="KW-1002">Plastid outer membrane</keyword>
<evidence type="ECO:0000256" key="6">
    <source>
        <dbReference type="ARBA" id="ARBA00022692"/>
    </source>
</evidence>
<keyword evidence="11" id="KW-0460">Magnesium</keyword>
<evidence type="ECO:0000256" key="5">
    <source>
        <dbReference type="ARBA" id="ARBA00022640"/>
    </source>
</evidence>
<evidence type="ECO:0000256" key="10">
    <source>
        <dbReference type="ARBA" id="ARBA00022805"/>
    </source>
</evidence>
<keyword evidence="12" id="KW-0653">Protein transport</keyword>
<dbReference type="PANTHER" id="PTHR10903:SF135">
    <property type="entry name" value="TRANSLOCASE OF CHLOROPLAST 120, CHLOROPLASTIC-RELATED"/>
    <property type="match status" value="1"/>
</dbReference>
<name>A0ABR2INM2_9EUKA</name>
<dbReference type="InterPro" id="IPR027417">
    <property type="entry name" value="P-loop_NTPase"/>
</dbReference>
<comment type="subcellular location">
    <subcellularLocation>
        <location evidence="2">Membrane</location>
        <topology evidence="2">Single-pass membrane protein</topology>
    </subcellularLocation>
    <subcellularLocation>
        <location evidence="16">Plastid</location>
        <location evidence="16">Chloroplast outer membrane</location>
    </subcellularLocation>
</comment>
<comment type="cofactor">
    <cofactor evidence="1">
        <name>Mg(2+)</name>
        <dbReference type="ChEBI" id="CHEBI:18420"/>
    </cofactor>
</comment>
<evidence type="ECO:0000256" key="2">
    <source>
        <dbReference type="ARBA" id="ARBA00004167"/>
    </source>
</evidence>
<keyword evidence="4" id="KW-0150">Chloroplast</keyword>
<keyword evidence="5" id="KW-0934">Plastid</keyword>
<dbReference type="EMBL" id="JAPFFF010000016">
    <property type="protein sequence ID" value="KAK8865457.1"/>
    <property type="molecule type" value="Genomic_DNA"/>
</dbReference>
<evidence type="ECO:0000256" key="14">
    <source>
        <dbReference type="ARBA" id="ARBA00023134"/>
    </source>
</evidence>
<dbReference type="Proteomes" id="UP001470230">
    <property type="component" value="Unassembled WGS sequence"/>
</dbReference>
<keyword evidence="7" id="KW-0479">Metal-binding</keyword>
<evidence type="ECO:0000256" key="16">
    <source>
        <dbReference type="ARBA" id="ARBA00024013"/>
    </source>
</evidence>
<dbReference type="PANTHER" id="PTHR10903">
    <property type="entry name" value="GTPASE, IMAP FAMILY MEMBER-RELATED"/>
    <property type="match status" value="1"/>
</dbReference>
<sequence length="486" mass="57559">MIPLAGTGTGKSSMIEPLTGLKNGFKIDDCSSSVTSVTSSYSNNKNGTLVNVIDNPGFLTGEGKDKVFMPQMHSFLQNWIPGKNLFLILLSAVNSRIDKSVETMFKFIDYFFNDANLWKQVGIVFTKCIPNQYNKEKILSDHFNKIISIIKDLPSCRGKDIDLNIPVFFVNSPEFYTDESTRSEYERIIEYAKKFDPVSTKNLRQINPDYMMVEYKVNEKVKVDERIEGNEEVRKRIITYQNQRKPICLSWEHVQYELPLEIIDSWEEEQVEKLEIRPRILRSTDIINESNCVIKLFHYQDLKRYRIDFEDGRIDYTEDEVISEYTEKQKEEIKQLPRQFIKAEYKGEERNKIKIFYFEDQEQTIVTMNDGEPKFLKPRTIRPFTEVIRSKVHVEFKTDEINRNEEEIYHWEDDHSTAEKVGMVFGWIFSVGIYHESLNTQHKVHDYWEVTVYYRESKRDVITDPDGNIIYCNWVTCREWNTKHRK</sequence>
<evidence type="ECO:0000256" key="8">
    <source>
        <dbReference type="ARBA" id="ARBA00022741"/>
    </source>
</evidence>
<evidence type="ECO:0000256" key="3">
    <source>
        <dbReference type="ARBA" id="ARBA00022448"/>
    </source>
</evidence>
<gene>
    <name evidence="18" type="ORF">M9Y10_011005</name>
</gene>
<dbReference type="Pfam" id="PF04548">
    <property type="entry name" value="AIG1"/>
    <property type="match status" value="1"/>
</dbReference>
<dbReference type="Gene3D" id="3.40.50.300">
    <property type="entry name" value="P-loop containing nucleotide triphosphate hydrolases"/>
    <property type="match status" value="1"/>
</dbReference>
<evidence type="ECO:0000259" key="17">
    <source>
        <dbReference type="Pfam" id="PF04548"/>
    </source>
</evidence>
<evidence type="ECO:0000256" key="7">
    <source>
        <dbReference type="ARBA" id="ARBA00022723"/>
    </source>
</evidence>
<evidence type="ECO:0000256" key="13">
    <source>
        <dbReference type="ARBA" id="ARBA00022989"/>
    </source>
</evidence>
<protein>
    <recommendedName>
        <fullName evidence="17">AIG1-type G domain-containing protein</fullName>
    </recommendedName>
</protein>
<organism evidence="18 19">
    <name type="scientific">Tritrichomonas musculus</name>
    <dbReference type="NCBI Taxonomy" id="1915356"/>
    <lineage>
        <taxon>Eukaryota</taxon>
        <taxon>Metamonada</taxon>
        <taxon>Parabasalia</taxon>
        <taxon>Tritrichomonadida</taxon>
        <taxon>Tritrichomonadidae</taxon>
        <taxon>Tritrichomonas</taxon>
    </lineage>
</organism>
<comment type="caution">
    <text evidence="18">The sequence shown here is derived from an EMBL/GenBank/DDBJ whole genome shotgun (WGS) entry which is preliminary data.</text>
</comment>
<evidence type="ECO:0000256" key="9">
    <source>
        <dbReference type="ARBA" id="ARBA00022801"/>
    </source>
</evidence>
<accession>A0ABR2INM2</accession>
<evidence type="ECO:0000256" key="1">
    <source>
        <dbReference type="ARBA" id="ARBA00001946"/>
    </source>
</evidence>
<evidence type="ECO:0000313" key="19">
    <source>
        <dbReference type="Proteomes" id="UP001470230"/>
    </source>
</evidence>